<dbReference type="Proteomes" id="UP000827133">
    <property type="component" value="Unassembled WGS sequence"/>
</dbReference>
<evidence type="ECO:0008006" key="7">
    <source>
        <dbReference type="Google" id="ProtNLM"/>
    </source>
</evidence>
<dbReference type="PANTHER" id="PTHR43695">
    <property type="entry name" value="PUTATIVE (AFU_ORTHOLOGUE AFUA_2G17250)-RELATED"/>
    <property type="match status" value="1"/>
</dbReference>
<dbReference type="RefSeq" id="XP_044682591.1">
    <property type="nucleotide sequence ID" value="XM_044821258.1"/>
</dbReference>
<evidence type="ECO:0000256" key="1">
    <source>
        <dbReference type="ARBA" id="ARBA00008668"/>
    </source>
</evidence>
<reference evidence="5" key="1">
    <citation type="journal article" date="2021" name="Mol. Plant Microbe Interact.">
        <title>Telomere to telomere genome assembly of Fusarium musae F31, causal agent of crown rot disease of banana.</title>
        <authorList>
            <person name="Degradi L."/>
            <person name="Tava V."/>
            <person name="Kunova A."/>
            <person name="Cortesi P."/>
            <person name="Saracchi M."/>
            <person name="Pasquali M."/>
        </authorList>
    </citation>
    <scope>NUCLEOTIDE SEQUENCE</scope>
    <source>
        <strain evidence="5">F31</strain>
    </source>
</reference>
<evidence type="ECO:0000256" key="3">
    <source>
        <dbReference type="SAM" id="MobiDB-lite"/>
    </source>
</evidence>
<evidence type="ECO:0000256" key="2">
    <source>
        <dbReference type="ARBA" id="ARBA00022801"/>
    </source>
</evidence>
<dbReference type="AlphaFoldDB" id="A0A9P8DKK0"/>
<dbReference type="PANTHER" id="PTHR43695:SF1">
    <property type="entry name" value="RHAMNOGALACTURONAN ACETYLESTERASE"/>
    <property type="match status" value="1"/>
</dbReference>
<dbReference type="GO" id="GO:0016788">
    <property type="term" value="F:hydrolase activity, acting on ester bonds"/>
    <property type="evidence" value="ECO:0007669"/>
    <property type="project" value="InterPro"/>
</dbReference>
<evidence type="ECO:0000256" key="4">
    <source>
        <dbReference type="SAM" id="SignalP"/>
    </source>
</evidence>
<proteinExistence type="inferred from homology"/>
<keyword evidence="4" id="KW-0732">Signal</keyword>
<dbReference type="KEGG" id="fmu:J7337_003542"/>
<evidence type="ECO:0000313" key="6">
    <source>
        <dbReference type="Proteomes" id="UP000827133"/>
    </source>
</evidence>
<dbReference type="InterPro" id="IPR037459">
    <property type="entry name" value="RhgT-like"/>
</dbReference>
<accession>A0A9P8DKK0</accession>
<feature type="region of interest" description="Disordered" evidence="3">
    <location>
        <begin position="99"/>
        <end position="118"/>
    </location>
</feature>
<keyword evidence="2" id="KW-0378">Hydrolase</keyword>
<evidence type="ECO:0000313" key="5">
    <source>
        <dbReference type="EMBL" id="KAG9503591.1"/>
    </source>
</evidence>
<feature type="signal peptide" evidence="4">
    <location>
        <begin position="1"/>
        <end position="20"/>
    </location>
</feature>
<dbReference type="EMBL" id="JAHBCI010000003">
    <property type="protein sequence ID" value="KAG9503591.1"/>
    <property type="molecule type" value="Genomic_DNA"/>
</dbReference>
<keyword evidence="6" id="KW-1185">Reference proteome</keyword>
<dbReference type="InterPro" id="IPR036514">
    <property type="entry name" value="SGNH_hydro_sf"/>
</dbReference>
<comment type="similarity">
    <text evidence="1">Belongs to the 'GDSL' lipolytic enzyme family.</text>
</comment>
<sequence>MKLSLSLAALAAGAFQVVSGQTVYFADADQMKGDSTMAKNGANDGVTDGWGNYIGKYLKVTAVNKAIGGRSARSYTNEGRFTEIVNLVKKGDIVVIEFGHNDGGSPEKNDNNRSDCPGAGTEVCISDKTGEKVYTFVFYVSQAAKALVAKGATVILSSQTPNNQWETGTFEPAAPRFVGYVPTAAKALNSPSVTYVDHFAAVTKMYQKLGNAKVNSLYPKDHTHTSPEAADLIAKAFVQAIDEEMNGKTSLKPYIKTPVTKVY</sequence>
<dbReference type="Pfam" id="PF00657">
    <property type="entry name" value="Lipase_GDSL"/>
    <property type="match status" value="1"/>
</dbReference>
<organism evidence="5 6">
    <name type="scientific">Fusarium musae</name>
    <dbReference type="NCBI Taxonomy" id="1042133"/>
    <lineage>
        <taxon>Eukaryota</taxon>
        <taxon>Fungi</taxon>
        <taxon>Dikarya</taxon>
        <taxon>Ascomycota</taxon>
        <taxon>Pezizomycotina</taxon>
        <taxon>Sordariomycetes</taxon>
        <taxon>Hypocreomycetidae</taxon>
        <taxon>Hypocreales</taxon>
        <taxon>Nectriaceae</taxon>
        <taxon>Fusarium</taxon>
    </lineage>
</organism>
<dbReference type="GeneID" id="68311399"/>
<protein>
    <recommendedName>
        <fullName evidence="7">Rhamnogalacturonan acetylesterase</fullName>
    </recommendedName>
</protein>
<name>A0A9P8DKK0_9HYPO</name>
<comment type="caution">
    <text evidence="5">The sequence shown here is derived from an EMBL/GenBank/DDBJ whole genome shotgun (WGS) entry which is preliminary data.</text>
</comment>
<dbReference type="SUPFAM" id="SSF52266">
    <property type="entry name" value="SGNH hydrolase"/>
    <property type="match status" value="1"/>
</dbReference>
<dbReference type="Gene3D" id="3.40.50.1110">
    <property type="entry name" value="SGNH hydrolase"/>
    <property type="match status" value="1"/>
</dbReference>
<feature type="chain" id="PRO_5040174447" description="Rhamnogalacturonan acetylesterase" evidence="4">
    <location>
        <begin position="21"/>
        <end position="263"/>
    </location>
</feature>
<dbReference type="InterPro" id="IPR001087">
    <property type="entry name" value="GDSL"/>
</dbReference>
<gene>
    <name evidence="5" type="ORF">J7337_003542</name>
</gene>